<reference evidence="2 3" key="1">
    <citation type="submission" date="2024-05" db="EMBL/GenBank/DDBJ databases">
        <authorList>
            <person name="Wallberg A."/>
        </authorList>
    </citation>
    <scope>NUCLEOTIDE SEQUENCE [LARGE SCALE GENOMIC DNA]</scope>
</reference>
<feature type="compositionally biased region" description="Basic residues" evidence="1">
    <location>
        <begin position="118"/>
        <end position="127"/>
    </location>
</feature>
<feature type="compositionally biased region" description="Polar residues" evidence="1">
    <location>
        <begin position="67"/>
        <end position="82"/>
    </location>
</feature>
<feature type="region of interest" description="Disordered" evidence="1">
    <location>
        <begin position="213"/>
        <end position="236"/>
    </location>
</feature>
<dbReference type="EMBL" id="CAXKWB010030049">
    <property type="protein sequence ID" value="CAL4137014.1"/>
    <property type="molecule type" value="Genomic_DNA"/>
</dbReference>
<comment type="caution">
    <text evidence="2">The sequence shown here is derived from an EMBL/GenBank/DDBJ whole genome shotgun (WGS) entry which is preliminary data.</text>
</comment>
<feature type="compositionally biased region" description="Basic residues" evidence="1">
    <location>
        <begin position="381"/>
        <end position="392"/>
    </location>
</feature>
<organism evidence="2 3">
    <name type="scientific">Meganyctiphanes norvegica</name>
    <name type="common">Northern krill</name>
    <name type="synonym">Thysanopoda norvegica</name>
    <dbReference type="NCBI Taxonomy" id="48144"/>
    <lineage>
        <taxon>Eukaryota</taxon>
        <taxon>Metazoa</taxon>
        <taxon>Ecdysozoa</taxon>
        <taxon>Arthropoda</taxon>
        <taxon>Crustacea</taxon>
        <taxon>Multicrustacea</taxon>
        <taxon>Malacostraca</taxon>
        <taxon>Eumalacostraca</taxon>
        <taxon>Eucarida</taxon>
        <taxon>Euphausiacea</taxon>
        <taxon>Euphausiidae</taxon>
        <taxon>Meganyctiphanes</taxon>
    </lineage>
</organism>
<feature type="compositionally biased region" description="Basic and acidic residues" evidence="1">
    <location>
        <begin position="296"/>
        <end position="308"/>
    </location>
</feature>
<evidence type="ECO:0000313" key="2">
    <source>
        <dbReference type="EMBL" id="CAL4137014.1"/>
    </source>
</evidence>
<evidence type="ECO:0000313" key="3">
    <source>
        <dbReference type="Proteomes" id="UP001497623"/>
    </source>
</evidence>
<feature type="region of interest" description="Disordered" evidence="1">
    <location>
        <begin position="357"/>
        <end position="402"/>
    </location>
</feature>
<feature type="region of interest" description="Disordered" evidence="1">
    <location>
        <begin position="104"/>
        <end position="198"/>
    </location>
</feature>
<feature type="compositionally biased region" description="Polar residues" evidence="1">
    <location>
        <begin position="168"/>
        <end position="186"/>
    </location>
</feature>
<proteinExistence type="predicted"/>
<sequence>MFLPSNSDEQYKHYQLSYLIVNGTTWGLEVKGIEGFNRGKREASGPSKASSDEAEISILDTRDFSKKNNQSQITMPSISTSQQYLRRATYRQRYANNRKAIHSFMNRNDNGSTIGVRRNNRWSRKPLSKINSKNETNDHDTFSNRRYSSNKPTRINTFRHYDSLNEKPGTSTRNTNLSTVAQQSQALIGRSRTPDEIMRNDDDTLSVQKFRRRHNTNVHRLRHPRNYPKRTDDEQERIYSNKNISNLNFNSSKSIQITEFKNQQNSQKIHKRRHDKQRKEMNGFNPSSTDIQLPRSENKNPFAKEKKEKSPHRKSNKSPYFVTNTTIGDIKNQKKNNESYFDALNFNEKVNRSLLEEEKTKTQKIKVPNNKHSQNNEGQILKKRKRKRKRKKEQQPVNSNPR</sequence>
<evidence type="ECO:0000256" key="1">
    <source>
        <dbReference type="SAM" id="MobiDB-lite"/>
    </source>
</evidence>
<protein>
    <submittedName>
        <fullName evidence="2">Uncharacterized protein</fullName>
    </submittedName>
</protein>
<gene>
    <name evidence="2" type="ORF">MNOR_LOCUS27912</name>
</gene>
<dbReference type="Proteomes" id="UP001497623">
    <property type="component" value="Unassembled WGS sequence"/>
</dbReference>
<keyword evidence="3" id="KW-1185">Reference proteome</keyword>
<feature type="region of interest" description="Disordered" evidence="1">
    <location>
        <begin position="62"/>
        <end position="82"/>
    </location>
</feature>
<feature type="compositionally biased region" description="Basic residues" evidence="1">
    <location>
        <begin position="213"/>
        <end position="228"/>
    </location>
</feature>
<name>A0AAV2RRX5_MEGNR</name>
<feature type="compositionally biased region" description="Polar residues" evidence="1">
    <location>
        <begin position="144"/>
        <end position="156"/>
    </location>
</feature>
<dbReference type="AlphaFoldDB" id="A0AAV2RRX5"/>
<accession>A0AAV2RRX5</accession>
<feature type="region of interest" description="Disordered" evidence="1">
    <location>
        <begin position="259"/>
        <end position="324"/>
    </location>
</feature>